<keyword evidence="2" id="KW-0812">Transmembrane</keyword>
<sequence length="263" mass="29342">MATYKSPPSYHSDYNYNGDSSATFFPTPPSSNSRAATATTPLLSKPPSPSPSSTNPELKFWRRLFTFILLAFVGVVLILILRPMLVLSAPDNDDCDNCCNTHNFPRPCDSNDRYYSISTPPSWGNTYILRLACTDKIVTVDDNGAVNLMSPQGSFSLYRHGLLTTDGSSHWECVESKGWLGFRNAESGRYLGHDHGGNLVNRAVDHKGWENFVSEHSADGGYILKMTHYERLWHLGVVGESEGEPRLAKMDYGIPLVWEFIKV</sequence>
<feature type="compositionally biased region" description="Low complexity" evidence="1">
    <location>
        <begin position="25"/>
        <end position="43"/>
    </location>
</feature>
<gene>
    <name evidence="3" type="ORF">MKZ38_005772</name>
</gene>
<dbReference type="AlphaFoldDB" id="A0AAD5RJN9"/>
<keyword evidence="2" id="KW-0472">Membrane</keyword>
<organism evidence="3 4">
    <name type="scientific">Zalerion maritima</name>
    <dbReference type="NCBI Taxonomy" id="339359"/>
    <lineage>
        <taxon>Eukaryota</taxon>
        <taxon>Fungi</taxon>
        <taxon>Dikarya</taxon>
        <taxon>Ascomycota</taxon>
        <taxon>Pezizomycotina</taxon>
        <taxon>Sordariomycetes</taxon>
        <taxon>Lulworthiomycetidae</taxon>
        <taxon>Lulworthiales</taxon>
        <taxon>Lulworthiaceae</taxon>
        <taxon>Zalerion</taxon>
    </lineage>
</organism>
<name>A0AAD5RJN9_9PEZI</name>
<reference evidence="3" key="1">
    <citation type="submission" date="2022-07" db="EMBL/GenBank/DDBJ databases">
        <title>Draft genome sequence of Zalerion maritima ATCC 34329, a (micro)plastics degrading marine fungus.</title>
        <authorList>
            <person name="Paco A."/>
            <person name="Goncalves M.F.M."/>
            <person name="Rocha-Santos T.A.P."/>
            <person name="Alves A."/>
        </authorList>
    </citation>
    <scope>NUCLEOTIDE SEQUENCE</scope>
    <source>
        <strain evidence="3">ATCC 34329</strain>
    </source>
</reference>
<dbReference type="PANTHER" id="PTHR39697">
    <property type="entry name" value="RICIN B LECTIN DOMAIN-CONTAINING PROTEIN-RELATED"/>
    <property type="match status" value="1"/>
</dbReference>
<comment type="caution">
    <text evidence="3">The sequence shown here is derived from an EMBL/GenBank/DDBJ whole genome shotgun (WGS) entry which is preliminary data.</text>
</comment>
<dbReference type="Proteomes" id="UP001201980">
    <property type="component" value="Unassembled WGS sequence"/>
</dbReference>
<feature type="transmembrane region" description="Helical" evidence="2">
    <location>
        <begin position="60"/>
        <end position="81"/>
    </location>
</feature>
<dbReference type="EMBL" id="JAKWBI020000348">
    <property type="protein sequence ID" value="KAJ2896165.1"/>
    <property type="molecule type" value="Genomic_DNA"/>
</dbReference>
<keyword evidence="2" id="KW-1133">Transmembrane helix</keyword>
<keyword evidence="4" id="KW-1185">Reference proteome</keyword>
<feature type="region of interest" description="Disordered" evidence="1">
    <location>
        <begin position="25"/>
        <end position="53"/>
    </location>
</feature>
<accession>A0AAD5RJN9</accession>
<evidence type="ECO:0000256" key="2">
    <source>
        <dbReference type="SAM" id="Phobius"/>
    </source>
</evidence>
<evidence type="ECO:0000313" key="4">
    <source>
        <dbReference type="Proteomes" id="UP001201980"/>
    </source>
</evidence>
<dbReference type="PANTHER" id="PTHR39697:SF1">
    <property type="entry name" value="RICIN B LECTIN DOMAIN-CONTAINING PROTEIN"/>
    <property type="match status" value="1"/>
</dbReference>
<evidence type="ECO:0000313" key="3">
    <source>
        <dbReference type="EMBL" id="KAJ2896165.1"/>
    </source>
</evidence>
<proteinExistence type="predicted"/>
<evidence type="ECO:0000256" key="1">
    <source>
        <dbReference type="SAM" id="MobiDB-lite"/>
    </source>
</evidence>
<protein>
    <submittedName>
        <fullName evidence="3">Uncharacterized protein</fullName>
    </submittedName>
</protein>